<organism evidence="1 2">
    <name type="scientific">Nocardiopsis alba (strain ATCC BAA-2165 / BE74)</name>
    <dbReference type="NCBI Taxonomy" id="1205910"/>
    <lineage>
        <taxon>Bacteria</taxon>
        <taxon>Bacillati</taxon>
        <taxon>Actinomycetota</taxon>
        <taxon>Actinomycetes</taxon>
        <taxon>Streptosporangiales</taxon>
        <taxon>Nocardiopsidaceae</taxon>
        <taxon>Nocardiopsis</taxon>
    </lineage>
</organism>
<reference evidence="1 2" key="1">
    <citation type="journal article" date="2012" name="J. Bacteriol.">
        <title>Whole-Genome Sequence of Nocardiopsis alba Strain ATCC BAA-2165, Associated with Honeybees.</title>
        <authorList>
            <person name="Qiao J."/>
            <person name="Chen L."/>
            <person name="Li Y."/>
            <person name="Wang J."/>
            <person name="Zhang W."/>
            <person name="Chen S."/>
        </authorList>
    </citation>
    <scope>NUCLEOTIDE SEQUENCE [LARGE SCALE GENOMIC DNA]</scope>
    <source>
        <strain evidence="2">ATCC BAA-2165 / BE74</strain>
    </source>
</reference>
<name>J7L949_NOCAA</name>
<dbReference type="STRING" id="1205910.B005_5576"/>
<dbReference type="KEGG" id="nal:B005_5576"/>
<dbReference type="Proteomes" id="UP000003779">
    <property type="component" value="Chromosome"/>
</dbReference>
<protein>
    <submittedName>
        <fullName evidence="1">Uncharacterized protein</fullName>
    </submittedName>
</protein>
<reference evidence="2" key="2">
    <citation type="submission" date="2012-08" db="EMBL/GenBank/DDBJ databases">
        <title>Whole-genome sequence of Nocardiopsis alba strain ATCC BAA-2165 associated with honeybees.</title>
        <authorList>
            <person name="Qiao J."/>
            <person name="Chen L."/>
            <person name="Li Y."/>
            <person name="Wang J."/>
            <person name="Zhang W."/>
            <person name="Chen S."/>
        </authorList>
    </citation>
    <scope>NUCLEOTIDE SEQUENCE [LARGE SCALE GENOMIC DNA]</scope>
    <source>
        <strain evidence="2">ATCC BAA-2165 / BE74</strain>
    </source>
</reference>
<evidence type="ECO:0000313" key="2">
    <source>
        <dbReference type="Proteomes" id="UP000003779"/>
    </source>
</evidence>
<dbReference type="HOGENOM" id="CLU_3293165_0_0_11"/>
<dbReference type="EMBL" id="CP003788">
    <property type="protein sequence ID" value="AFR07319.1"/>
    <property type="molecule type" value="Genomic_DNA"/>
</dbReference>
<dbReference type="AlphaFoldDB" id="J7L949"/>
<gene>
    <name evidence="1" type="ordered locus">B005_5576</name>
</gene>
<evidence type="ECO:0000313" key="1">
    <source>
        <dbReference type="EMBL" id="AFR07319.1"/>
    </source>
</evidence>
<proteinExistence type="predicted"/>
<sequence length="40" mass="4634">MNTCYTFTLFNVVDPDRTGRGPERGRTGETAVRYMRRLVP</sequence>
<accession>J7L949</accession>